<dbReference type="InterPro" id="IPR000719">
    <property type="entry name" value="Prot_kinase_dom"/>
</dbReference>
<dbReference type="PROSITE" id="PS50011">
    <property type="entry name" value="PROTEIN_KINASE_DOM"/>
    <property type="match status" value="1"/>
</dbReference>
<evidence type="ECO:0000313" key="7">
    <source>
        <dbReference type="Proteomes" id="UP000789342"/>
    </source>
</evidence>
<evidence type="ECO:0000256" key="4">
    <source>
        <dbReference type="ARBA" id="ARBA00022840"/>
    </source>
</evidence>
<keyword evidence="3" id="KW-0418">Kinase</keyword>
<evidence type="ECO:0000256" key="1">
    <source>
        <dbReference type="ARBA" id="ARBA00022679"/>
    </source>
</evidence>
<keyword evidence="2" id="KW-0547">Nucleotide-binding</keyword>
<dbReference type="Pfam" id="PF07714">
    <property type="entry name" value="PK_Tyr_Ser-Thr"/>
    <property type="match status" value="1"/>
</dbReference>
<dbReference type="PANTHER" id="PTHR44329">
    <property type="entry name" value="SERINE/THREONINE-PROTEIN KINASE TNNI3K-RELATED"/>
    <property type="match status" value="1"/>
</dbReference>
<dbReference type="InterPro" id="IPR011009">
    <property type="entry name" value="Kinase-like_dom_sf"/>
</dbReference>
<dbReference type="EMBL" id="CAJVPV010024967">
    <property type="protein sequence ID" value="CAG8727778.1"/>
    <property type="molecule type" value="Genomic_DNA"/>
</dbReference>
<dbReference type="SUPFAM" id="SSF56112">
    <property type="entry name" value="Protein kinase-like (PK-like)"/>
    <property type="match status" value="1"/>
</dbReference>
<dbReference type="GO" id="GO:0004674">
    <property type="term" value="F:protein serine/threonine kinase activity"/>
    <property type="evidence" value="ECO:0007669"/>
    <property type="project" value="TreeGrafter"/>
</dbReference>
<proteinExistence type="predicted"/>
<evidence type="ECO:0000256" key="2">
    <source>
        <dbReference type="ARBA" id="ARBA00022741"/>
    </source>
</evidence>
<keyword evidence="1" id="KW-0808">Transferase</keyword>
<dbReference type="SMART" id="SM00220">
    <property type="entry name" value="S_TKc"/>
    <property type="match status" value="1"/>
</dbReference>
<sequence length="237" mass="27431">RGSFKTIYYATYENKPVAVGMLHHNVGQSDFEREIYFLKNLHHKNIIEFIGICYHNERCCVLTEYCDHRSLLDFMKRTDGIGLKDLKSDNILIKSSNTDYITAKISDFGVSRISHMEMLMSTRAYPNWKAPEILARTSAHYNEKIDIYSAGLVFWEIFTWGKEGIPYSKFNPKSENDLYRLVMQGDRPSVDPLIRNNIGNSIIDLILSMWETEPEIRPSIEIIVTTLSEIHSNNVRG</sequence>
<keyword evidence="4" id="KW-0067">ATP-binding</keyword>
<dbReference type="InterPro" id="IPR051681">
    <property type="entry name" value="Ser/Thr_Kinases-Pseudokinases"/>
</dbReference>
<reference evidence="6" key="1">
    <citation type="submission" date="2021-06" db="EMBL/GenBank/DDBJ databases">
        <authorList>
            <person name="Kallberg Y."/>
            <person name="Tangrot J."/>
            <person name="Rosling A."/>
        </authorList>
    </citation>
    <scope>NUCLEOTIDE SEQUENCE</scope>
    <source>
        <strain evidence="6">CL551</strain>
    </source>
</reference>
<name>A0A9N9I9S5_9GLOM</name>
<keyword evidence="7" id="KW-1185">Reference proteome</keyword>
<dbReference type="Proteomes" id="UP000789342">
    <property type="component" value="Unassembled WGS sequence"/>
</dbReference>
<accession>A0A9N9I9S5</accession>
<dbReference type="PIRSF" id="PIRSF000654">
    <property type="entry name" value="Integrin-linked_kinase"/>
    <property type="match status" value="1"/>
</dbReference>
<organism evidence="6 7">
    <name type="scientific">Acaulospora morrowiae</name>
    <dbReference type="NCBI Taxonomy" id="94023"/>
    <lineage>
        <taxon>Eukaryota</taxon>
        <taxon>Fungi</taxon>
        <taxon>Fungi incertae sedis</taxon>
        <taxon>Mucoromycota</taxon>
        <taxon>Glomeromycotina</taxon>
        <taxon>Glomeromycetes</taxon>
        <taxon>Diversisporales</taxon>
        <taxon>Acaulosporaceae</taxon>
        <taxon>Acaulospora</taxon>
    </lineage>
</organism>
<feature type="non-terminal residue" evidence="6">
    <location>
        <position position="237"/>
    </location>
</feature>
<dbReference type="InterPro" id="IPR001245">
    <property type="entry name" value="Ser-Thr/Tyr_kinase_cat_dom"/>
</dbReference>
<protein>
    <submittedName>
        <fullName evidence="6">4559_t:CDS:1</fullName>
    </submittedName>
</protein>
<dbReference type="OrthoDB" id="346907at2759"/>
<evidence type="ECO:0000256" key="3">
    <source>
        <dbReference type="ARBA" id="ARBA00022777"/>
    </source>
</evidence>
<gene>
    <name evidence="6" type="ORF">AMORRO_LOCUS13779</name>
</gene>
<dbReference type="Pfam" id="PF00069">
    <property type="entry name" value="Pkinase"/>
    <property type="match status" value="1"/>
</dbReference>
<dbReference type="Gene3D" id="1.10.510.10">
    <property type="entry name" value="Transferase(Phosphotransferase) domain 1"/>
    <property type="match status" value="2"/>
</dbReference>
<dbReference type="GO" id="GO:0005524">
    <property type="term" value="F:ATP binding"/>
    <property type="evidence" value="ECO:0007669"/>
    <property type="project" value="UniProtKB-KW"/>
</dbReference>
<evidence type="ECO:0000259" key="5">
    <source>
        <dbReference type="PROSITE" id="PS50011"/>
    </source>
</evidence>
<comment type="caution">
    <text evidence="6">The sequence shown here is derived from an EMBL/GenBank/DDBJ whole genome shotgun (WGS) entry which is preliminary data.</text>
</comment>
<evidence type="ECO:0000313" key="6">
    <source>
        <dbReference type="EMBL" id="CAG8727778.1"/>
    </source>
</evidence>
<feature type="domain" description="Protein kinase" evidence="5">
    <location>
        <begin position="1"/>
        <end position="234"/>
    </location>
</feature>
<dbReference type="PANTHER" id="PTHR44329:SF288">
    <property type="entry name" value="MITOGEN-ACTIVATED PROTEIN KINASE KINASE KINASE 20"/>
    <property type="match status" value="1"/>
</dbReference>
<dbReference type="AlphaFoldDB" id="A0A9N9I9S5"/>